<dbReference type="Proteomes" id="UP000000557">
    <property type="component" value="Chromosome"/>
</dbReference>
<dbReference type="GO" id="GO:0016887">
    <property type="term" value="F:ATP hydrolysis activity"/>
    <property type="evidence" value="ECO:0000318"/>
    <property type="project" value="GO_Central"/>
</dbReference>
<name>Q7NH70_GLOVI</name>
<evidence type="ECO:0000259" key="4">
    <source>
        <dbReference type="SMART" id="SM00382"/>
    </source>
</evidence>
<accession>Q7NH70</accession>
<dbReference type="InParanoid" id="Q7NH70"/>
<dbReference type="SMART" id="SM00382">
    <property type="entry name" value="AAA"/>
    <property type="match status" value="1"/>
</dbReference>
<keyword evidence="6" id="KW-1185">Reference proteome</keyword>
<dbReference type="GO" id="GO:0005886">
    <property type="term" value="C:plasma membrane"/>
    <property type="evidence" value="ECO:0000318"/>
    <property type="project" value="GO_Central"/>
</dbReference>
<dbReference type="Gene3D" id="3.40.50.300">
    <property type="entry name" value="P-loop containing nucleotide triphosphate hydrolases"/>
    <property type="match status" value="1"/>
</dbReference>
<keyword evidence="2" id="KW-0547">Nucleotide-binding</keyword>
<evidence type="ECO:0000256" key="3">
    <source>
        <dbReference type="ARBA" id="ARBA00022840"/>
    </source>
</evidence>
<protein>
    <submittedName>
        <fullName evidence="5">PilB protein</fullName>
    </submittedName>
</protein>
<dbReference type="EMBL" id="BA000045">
    <property type="protein sequence ID" value="BAC90608.1"/>
    <property type="molecule type" value="Genomic_DNA"/>
</dbReference>
<dbReference type="Gene3D" id="3.30.450.90">
    <property type="match status" value="1"/>
</dbReference>
<dbReference type="CDD" id="cd01129">
    <property type="entry name" value="PulE-GspE-like"/>
    <property type="match status" value="1"/>
</dbReference>
<dbReference type="InterPro" id="IPR001482">
    <property type="entry name" value="T2SS/T4SS_dom"/>
</dbReference>
<dbReference type="PANTHER" id="PTHR30258">
    <property type="entry name" value="TYPE II SECRETION SYSTEM PROTEIN GSPE-RELATED"/>
    <property type="match status" value="1"/>
</dbReference>
<evidence type="ECO:0000256" key="1">
    <source>
        <dbReference type="ARBA" id="ARBA00006611"/>
    </source>
</evidence>
<reference evidence="5 6" key="1">
    <citation type="journal article" date="2003" name="DNA Res.">
        <title>Complete genome structure of Gloeobacter violaceus PCC 7421, a cyanobacterium that lacks thylakoids.</title>
        <authorList>
            <person name="Nakamura Y."/>
            <person name="Kaneko T."/>
            <person name="Sato S."/>
            <person name="Mimuro M."/>
            <person name="Miyashita H."/>
            <person name="Tsuchiya T."/>
            <person name="Sasamoto S."/>
            <person name="Watanabe A."/>
            <person name="Kawashima K."/>
            <person name="Kishida Y."/>
            <person name="Kiyokawa C."/>
            <person name="Kohara M."/>
            <person name="Matsumoto M."/>
            <person name="Matsuno A."/>
            <person name="Nakazaki N."/>
            <person name="Shimpo S."/>
            <person name="Takeuchi C."/>
            <person name="Yamada M."/>
            <person name="Tabata S."/>
        </authorList>
    </citation>
    <scope>NUCLEOTIDE SEQUENCE [LARGE SCALE GENOMIC DNA]</scope>
    <source>
        <strain evidence="6">ATCC 29082 / PCC 7421</strain>
    </source>
</reference>
<dbReference type="Gene3D" id="3.30.300.160">
    <property type="entry name" value="Type II secretion system, protein E, N-terminal domain"/>
    <property type="match status" value="1"/>
</dbReference>
<dbReference type="AlphaFoldDB" id="Q7NH70"/>
<comment type="similarity">
    <text evidence="1">Belongs to the GSP E family.</text>
</comment>
<dbReference type="SUPFAM" id="SSF52540">
    <property type="entry name" value="P-loop containing nucleoside triphosphate hydrolases"/>
    <property type="match status" value="1"/>
</dbReference>
<dbReference type="OrthoDB" id="568371at2"/>
<dbReference type="PATRIC" id="fig|251221.4.peg.2701"/>
<proteinExistence type="inferred from homology"/>
<dbReference type="SUPFAM" id="SSF160246">
    <property type="entry name" value="EspE N-terminal domain-like"/>
    <property type="match status" value="1"/>
</dbReference>
<evidence type="ECO:0000256" key="2">
    <source>
        <dbReference type="ARBA" id="ARBA00022741"/>
    </source>
</evidence>
<dbReference type="Pfam" id="PF00437">
    <property type="entry name" value="T2SSE"/>
    <property type="match status" value="1"/>
</dbReference>
<keyword evidence="3" id="KW-0067">ATP-binding</keyword>
<dbReference type="KEGG" id="gvi:gll2667"/>
<feature type="domain" description="AAA+ ATPase" evidence="4">
    <location>
        <begin position="354"/>
        <end position="477"/>
    </location>
</feature>
<sequence length="642" mass="69202">MGDLAHQAQVAADQFVAQCGGRRFAVGAQQQPGRPGKFRGACHKSLGLSRWSWTASYRGARPGRVDCASRAARFVRRRTGEKPAPSRGTLCLAFTRIGFMASAQRLFELKIRYGVAAFDPGGVDPVRLRRLVESWLSIESCAHYRLLPVREEEGVLAVAMVDPERLEALDELQRRGRLRGLALRRLAIDAQDFATLLAACQAAPMGTDPESAAGELEAPVVRLSSQILDRAVAEGASDIHIEPQPAGVRVRLRRDGVLHEAGEPLSAELGLALVSRFKILSELDIAERRLPQDGRLHRRVGERAVDFRVSTLPGRFGEKVVLRLLDNAATRLGLDQLIGEAGTLTAVRELIRRPHGLFLVTGPTGCGKTTTLYAALAERNEPGVNIATAEDPVEYTLAGITQVQVIREKGLDFARILRALLRQDPDVVLVGETRDRETAQTAIEAALTGHLVLTSLHTNDAAGAVARLRELGVAPYLIASALVGVLAQRLLRRLCGECKEAYVPPPERLARFGLTGGTYFRVRGQRGAACPGCGGVGYKGRVGVYEIMSLGEHLRQLIGREATTQTLREAAAGGGMRSLLAGSLDLARAGVTSLEEVERVTLSDTDQAGSPAAASHPICRGCGGELHSEWPACPYCTLPRID</sequence>
<dbReference type="PhylomeDB" id="Q7NH70"/>
<dbReference type="EnsemblBacteria" id="BAC90608">
    <property type="protein sequence ID" value="BAC90608"/>
    <property type="gene ID" value="BAC90608"/>
</dbReference>
<dbReference type="FunFam" id="3.40.50.300:FF:000398">
    <property type="entry name" value="Type IV pilus assembly ATPase PilB"/>
    <property type="match status" value="1"/>
</dbReference>
<reference evidence="5 6" key="2">
    <citation type="journal article" date="2003" name="DNA Res.">
        <title>Complete genome structure of Gloeobacter violaceus PCC 7421, a cyanobacterium that lacks thylakoids (supplement).</title>
        <authorList>
            <person name="Nakamura Y."/>
            <person name="Kaneko T."/>
            <person name="Sato S."/>
            <person name="Mimuro M."/>
            <person name="Miyashita H."/>
            <person name="Tsuchiya T."/>
            <person name="Sasamoto S."/>
            <person name="Watanabe A."/>
            <person name="Kawashima K."/>
            <person name="Kishida Y."/>
            <person name="Kiyokawa C."/>
            <person name="Kohara M."/>
            <person name="Matsumoto M."/>
            <person name="Matsuno A."/>
            <person name="Nakazaki N."/>
            <person name="Shimpo S."/>
            <person name="Takeuchi C."/>
            <person name="Yamada M."/>
            <person name="Tabata S."/>
        </authorList>
    </citation>
    <scope>NUCLEOTIDE SEQUENCE [LARGE SCALE GENOMIC DNA]</scope>
    <source>
        <strain evidence="6">ATCC 29082 / PCC 7421</strain>
    </source>
</reference>
<organism evidence="5 6">
    <name type="scientific">Gloeobacter violaceus (strain ATCC 29082 / PCC 7421)</name>
    <dbReference type="NCBI Taxonomy" id="251221"/>
    <lineage>
        <taxon>Bacteria</taxon>
        <taxon>Bacillati</taxon>
        <taxon>Cyanobacteriota</taxon>
        <taxon>Cyanophyceae</taxon>
        <taxon>Gloeobacterales</taxon>
        <taxon>Gloeobacteraceae</taxon>
        <taxon>Gloeobacter</taxon>
    </lineage>
</organism>
<dbReference type="Pfam" id="PF05157">
    <property type="entry name" value="MshEN"/>
    <property type="match status" value="1"/>
</dbReference>
<gene>
    <name evidence="5" type="primary">pilB</name>
</gene>
<evidence type="ECO:0000313" key="6">
    <source>
        <dbReference type="Proteomes" id="UP000000557"/>
    </source>
</evidence>
<dbReference type="InterPro" id="IPR037257">
    <property type="entry name" value="T2SS_E_N_sf"/>
</dbReference>
<dbReference type="HOGENOM" id="CLU_013446_10_3_3"/>
<dbReference type="GO" id="GO:0005524">
    <property type="term" value="F:ATP binding"/>
    <property type="evidence" value="ECO:0007669"/>
    <property type="project" value="UniProtKB-KW"/>
</dbReference>
<dbReference type="InterPro" id="IPR003593">
    <property type="entry name" value="AAA+_ATPase"/>
</dbReference>
<dbReference type="STRING" id="251221.gene:10760169"/>
<dbReference type="InterPro" id="IPR007831">
    <property type="entry name" value="T2SS_GspE_N"/>
</dbReference>
<dbReference type="eggNOG" id="COG2804">
    <property type="taxonomic scope" value="Bacteria"/>
</dbReference>
<evidence type="ECO:0000313" key="5">
    <source>
        <dbReference type="EMBL" id="BAC90608.1"/>
    </source>
</evidence>
<dbReference type="InterPro" id="IPR027417">
    <property type="entry name" value="P-loop_NTPase"/>
</dbReference>
<dbReference type="PANTHER" id="PTHR30258:SF2">
    <property type="entry name" value="COMG OPERON PROTEIN 1"/>
    <property type="match status" value="1"/>
</dbReference>